<dbReference type="NCBIfam" id="NF009967">
    <property type="entry name" value="PRK13430.1"/>
    <property type="match status" value="1"/>
</dbReference>
<evidence type="ECO:0000313" key="12">
    <source>
        <dbReference type="Proteomes" id="UP000243589"/>
    </source>
</evidence>
<keyword evidence="6 8" id="KW-0139">CF(1)</keyword>
<evidence type="ECO:0000256" key="8">
    <source>
        <dbReference type="HAMAP-Rule" id="MF_01416"/>
    </source>
</evidence>
<evidence type="ECO:0000313" key="10">
    <source>
        <dbReference type="EMBL" id="PKY71227.1"/>
    </source>
</evidence>
<dbReference type="STRING" id="1176165.GCA_001584405_01796"/>
<dbReference type="PANTHER" id="PTHR11910">
    <property type="entry name" value="ATP SYNTHASE DELTA CHAIN"/>
    <property type="match status" value="1"/>
</dbReference>
<dbReference type="EMBL" id="PKGO01000001">
    <property type="protein sequence ID" value="PKY71227.1"/>
    <property type="molecule type" value="Genomic_DNA"/>
</dbReference>
<dbReference type="RefSeq" id="WP_061942524.1">
    <property type="nucleotide sequence ID" value="NZ_JAKRCZ010000001.1"/>
</dbReference>
<evidence type="ECO:0000256" key="7">
    <source>
        <dbReference type="ARBA" id="ARBA00023310"/>
    </source>
</evidence>
<keyword evidence="3 8" id="KW-0375">Hydrogen ion transport</keyword>
<dbReference type="InterPro" id="IPR026015">
    <property type="entry name" value="ATP_synth_OSCP/delta_N_sf"/>
</dbReference>
<comment type="caution">
    <text evidence="9">The sequence shown here is derived from an EMBL/GenBank/DDBJ whole genome shotgun (WGS) entry which is preliminary data.</text>
</comment>
<evidence type="ECO:0000256" key="2">
    <source>
        <dbReference type="ARBA" id="ARBA00022448"/>
    </source>
</evidence>
<evidence type="ECO:0000256" key="6">
    <source>
        <dbReference type="ARBA" id="ARBA00023196"/>
    </source>
</evidence>
<reference evidence="9 12" key="1">
    <citation type="submission" date="2016-01" db="EMBL/GenBank/DDBJ databases">
        <title>Use of Whole Genome Sequencing to ascertain that Brevibacterium massiliense (Roux, Raoult 2009) is a later heterotypic synonym of Brevibacterium ravenspurgense (Mages 2008).</title>
        <authorList>
            <person name="Bernier A.-M."/>
            <person name="Burdz T."/>
            <person name="Huynh C."/>
            <person name="Pachecho A.L."/>
            <person name="Wiebe D."/>
            <person name="Bonner C."/>
            <person name="Bernard K."/>
        </authorList>
    </citation>
    <scope>NUCLEOTIDE SEQUENCE [LARGE SCALE GENOMIC DNA]</scope>
    <source>
        <strain evidence="9 12">CCUG56047</strain>
    </source>
</reference>
<evidence type="ECO:0000313" key="11">
    <source>
        <dbReference type="Proteomes" id="UP000242755"/>
    </source>
</evidence>
<dbReference type="EMBL" id="LQQC01000010">
    <property type="protein sequence ID" value="KXZ58358.1"/>
    <property type="molecule type" value="Genomic_DNA"/>
</dbReference>
<evidence type="ECO:0000256" key="5">
    <source>
        <dbReference type="ARBA" id="ARBA00023136"/>
    </source>
</evidence>
<keyword evidence="12" id="KW-1185">Reference proteome</keyword>
<comment type="subcellular location">
    <subcellularLocation>
        <location evidence="8">Cell membrane</location>
        <topology evidence="8">Peripheral membrane protein</topology>
    </subcellularLocation>
    <subcellularLocation>
        <location evidence="1">Membrane</location>
    </subcellularLocation>
</comment>
<evidence type="ECO:0000256" key="1">
    <source>
        <dbReference type="ARBA" id="ARBA00004370"/>
    </source>
</evidence>
<comment type="function">
    <text evidence="8">This protein is part of the stalk that links CF(0) to CF(1). It either transmits conformational changes from CF(0) to CF(1) or is implicated in proton conduction.</text>
</comment>
<protein>
    <recommendedName>
        <fullName evidence="8">ATP synthase subunit delta</fullName>
    </recommendedName>
    <alternativeName>
        <fullName evidence="8">ATP synthase F(1) sector subunit delta</fullName>
    </alternativeName>
    <alternativeName>
        <fullName evidence="8">F-type ATPase subunit delta</fullName>
        <shortName evidence="8">F-ATPase subunit delta</shortName>
    </alternativeName>
</protein>
<dbReference type="GO" id="GO:0045259">
    <property type="term" value="C:proton-transporting ATP synthase complex"/>
    <property type="evidence" value="ECO:0007669"/>
    <property type="project" value="UniProtKB-KW"/>
</dbReference>
<dbReference type="GO" id="GO:0005886">
    <property type="term" value="C:plasma membrane"/>
    <property type="evidence" value="ECO:0007669"/>
    <property type="project" value="UniProtKB-SubCell"/>
</dbReference>
<organism evidence="9 12">
    <name type="scientific">Brevibacterium ravenspurgense</name>
    <dbReference type="NCBI Taxonomy" id="479117"/>
    <lineage>
        <taxon>Bacteria</taxon>
        <taxon>Bacillati</taxon>
        <taxon>Actinomycetota</taxon>
        <taxon>Actinomycetes</taxon>
        <taxon>Micrococcales</taxon>
        <taxon>Brevibacteriaceae</taxon>
        <taxon>Brevibacterium</taxon>
    </lineage>
</organism>
<sequence>MLASSRNSLLQTVDEAATVVTPGTGFAADLLAAVGVFASDVQLRRVLTDSAVDVEAKRGLLNSLFAGKLSAPAVDLLVSAAGRRWARVQDYVTAVETAAVSQLAAHAQSQERLGEVEEELFRFTRLVLSDHDLERALESDAEPAAKEQLLQQIVGSRVSAETLMLLVHGAVNPRRRRVSEAYENFSEILAFRQQRAVADVTVARELTEQQKSRLEAALSASFGRKLVLNIRIDPDVVGGVRVQVGDEVMTSTIADRLAEVERRLAS</sequence>
<dbReference type="InterPro" id="IPR000711">
    <property type="entry name" value="ATPase_OSCP/dsu"/>
</dbReference>
<name>A0A150H933_9MICO</name>
<reference evidence="10 11" key="2">
    <citation type="submission" date="2017-12" db="EMBL/GenBank/DDBJ databases">
        <title>Phylogenetic diversity of female urinary microbiome.</title>
        <authorList>
            <person name="Thomas-White K."/>
            <person name="Wolfe A.J."/>
        </authorList>
    </citation>
    <scope>NUCLEOTIDE SEQUENCE [LARGE SCALE GENOMIC DNA]</scope>
    <source>
        <strain evidence="10 11">UMB0426</strain>
    </source>
</reference>
<dbReference type="AlphaFoldDB" id="A0A150H933"/>
<evidence type="ECO:0000256" key="3">
    <source>
        <dbReference type="ARBA" id="ARBA00022781"/>
    </source>
</evidence>
<dbReference type="HAMAP" id="MF_01416">
    <property type="entry name" value="ATP_synth_delta_bact"/>
    <property type="match status" value="1"/>
</dbReference>
<dbReference type="PATRIC" id="fig|479117.4.peg.1394"/>
<dbReference type="NCBIfam" id="TIGR01145">
    <property type="entry name" value="ATP_synt_delta"/>
    <property type="match status" value="1"/>
</dbReference>
<dbReference type="Proteomes" id="UP000242755">
    <property type="component" value="Unassembled WGS sequence"/>
</dbReference>
<proteinExistence type="inferred from homology"/>
<comment type="function">
    <text evidence="8">F(1)F(0) ATP synthase produces ATP from ADP in the presence of a proton or sodium gradient. F-type ATPases consist of two structural domains, F(1) containing the extramembraneous catalytic core and F(0) containing the membrane proton channel, linked together by a central stalk and a peripheral stalk. During catalysis, ATP synthesis in the catalytic domain of F(1) is coupled via a rotary mechanism of the central stalk subunits to proton translocation.</text>
</comment>
<dbReference type="GO" id="GO:0046933">
    <property type="term" value="F:proton-transporting ATP synthase activity, rotational mechanism"/>
    <property type="evidence" value="ECO:0007669"/>
    <property type="project" value="UniProtKB-UniRule"/>
</dbReference>
<evidence type="ECO:0000313" key="9">
    <source>
        <dbReference type="EMBL" id="KXZ58358.1"/>
    </source>
</evidence>
<keyword evidence="5 8" id="KW-0472">Membrane</keyword>
<keyword evidence="8" id="KW-1003">Cell membrane</keyword>
<accession>A0A150H933</accession>
<keyword evidence="4 8" id="KW-0406">Ion transport</keyword>
<comment type="similarity">
    <text evidence="8">Belongs to the ATPase delta chain family.</text>
</comment>
<keyword evidence="2 8" id="KW-0813">Transport</keyword>
<dbReference type="Proteomes" id="UP000243589">
    <property type="component" value="Unassembled WGS sequence"/>
</dbReference>
<keyword evidence="7 8" id="KW-0066">ATP synthesis</keyword>
<dbReference type="PROSITE" id="PS00389">
    <property type="entry name" value="ATPASE_DELTA"/>
    <property type="match status" value="1"/>
</dbReference>
<gene>
    <name evidence="8 9" type="primary">atpH</name>
    <name evidence="9" type="ORF">Bravens_01405</name>
    <name evidence="10" type="ORF">CYJ40_00690</name>
</gene>
<dbReference type="InterPro" id="IPR020781">
    <property type="entry name" value="ATPase_OSCP/d_CS"/>
</dbReference>
<dbReference type="Gene3D" id="1.10.520.20">
    <property type="entry name" value="N-terminal domain of the delta subunit of the F1F0-ATP synthase"/>
    <property type="match status" value="1"/>
</dbReference>
<dbReference type="Pfam" id="PF00213">
    <property type="entry name" value="OSCP"/>
    <property type="match status" value="1"/>
</dbReference>
<evidence type="ECO:0000256" key="4">
    <source>
        <dbReference type="ARBA" id="ARBA00023065"/>
    </source>
</evidence>